<dbReference type="GO" id="GO:0005886">
    <property type="term" value="C:plasma membrane"/>
    <property type="evidence" value="ECO:0007669"/>
    <property type="project" value="UniProtKB-SubCell"/>
</dbReference>
<keyword evidence="6 8" id="KW-1133">Transmembrane helix</keyword>
<keyword evidence="4" id="KW-0997">Cell inner membrane</keyword>
<dbReference type="AlphaFoldDB" id="A0A5B8RGT4"/>
<reference evidence="10" key="1">
    <citation type="submission" date="2019-06" db="EMBL/GenBank/DDBJ databases">
        <authorList>
            <person name="Murdoch R.W."/>
            <person name="Fathepure B."/>
        </authorList>
    </citation>
    <scope>NUCLEOTIDE SEQUENCE</scope>
</reference>
<gene>
    <name evidence="10" type="ORF">KBTEX_03044</name>
</gene>
<evidence type="ECO:0000256" key="4">
    <source>
        <dbReference type="ARBA" id="ARBA00022519"/>
    </source>
</evidence>
<feature type="transmembrane region" description="Helical" evidence="8">
    <location>
        <begin position="89"/>
        <end position="110"/>
    </location>
</feature>
<evidence type="ECO:0000256" key="7">
    <source>
        <dbReference type="ARBA" id="ARBA00023136"/>
    </source>
</evidence>
<feature type="transmembrane region" description="Helical" evidence="8">
    <location>
        <begin position="130"/>
        <end position="150"/>
    </location>
</feature>
<feature type="transmembrane region" description="Helical" evidence="8">
    <location>
        <begin position="44"/>
        <end position="68"/>
    </location>
</feature>
<dbReference type="Pfam" id="PF04290">
    <property type="entry name" value="DctQ"/>
    <property type="match status" value="1"/>
</dbReference>
<comment type="subcellular location">
    <subcellularLocation>
        <location evidence="1">Cell inner membrane</location>
        <topology evidence="1">Multi-pass membrane protein</topology>
    </subcellularLocation>
</comment>
<evidence type="ECO:0000259" key="9">
    <source>
        <dbReference type="Pfam" id="PF04290"/>
    </source>
</evidence>
<dbReference type="EMBL" id="MN079163">
    <property type="protein sequence ID" value="QEA06704.1"/>
    <property type="molecule type" value="Genomic_DNA"/>
</dbReference>
<keyword evidence="5 8" id="KW-0812">Transmembrane</keyword>
<feature type="domain" description="Tripartite ATP-independent periplasmic transporters DctQ component" evidence="9">
    <location>
        <begin position="26"/>
        <end position="158"/>
    </location>
</feature>
<dbReference type="InterPro" id="IPR007387">
    <property type="entry name" value="TRAP_DctQ"/>
</dbReference>
<keyword evidence="3" id="KW-1003">Cell membrane</keyword>
<evidence type="ECO:0000256" key="3">
    <source>
        <dbReference type="ARBA" id="ARBA00022475"/>
    </source>
</evidence>
<protein>
    <recommendedName>
        <fullName evidence="9">Tripartite ATP-independent periplasmic transporters DctQ component domain-containing protein</fullName>
    </recommendedName>
</protein>
<evidence type="ECO:0000256" key="8">
    <source>
        <dbReference type="SAM" id="Phobius"/>
    </source>
</evidence>
<evidence type="ECO:0000256" key="1">
    <source>
        <dbReference type="ARBA" id="ARBA00004429"/>
    </source>
</evidence>
<evidence type="ECO:0000256" key="5">
    <source>
        <dbReference type="ARBA" id="ARBA00022692"/>
    </source>
</evidence>
<name>A0A5B8RGT4_9ZZZZ</name>
<keyword evidence="2" id="KW-0813">Transport</keyword>
<keyword evidence="7 8" id="KW-0472">Membrane</keyword>
<dbReference type="PANTHER" id="PTHR35011:SF10">
    <property type="entry name" value="TRAP TRANSPORTER SMALL PERMEASE PROTEIN"/>
    <property type="match status" value="1"/>
</dbReference>
<dbReference type="InterPro" id="IPR055348">
    <property type="entry name" value="DctQ"/>
</dbReference>
<evidence type="ECO:0000256" key="6">
    <source>
        <dbReference type="ARBA" id="ARBA00022989"/>
    </source>
</evidence>
<feature type="transmembrane region" description="Helical" evidence="8">
    <location>
        <begin position="12"/>
        <end position="32"/>
    </location>
</feature>
<organism evidence="10">
    <name type="scientific">uncultured organism</name>
    <dbReference type="NCBI Taxonomy" id="155900"/>
    <lineage>
        <taxon>unclassified sequences</taxon>
        <taxon>environmental samples</taxon>
    </lineage>
</organism>
<accession>A0A5B8RGT4</accession>
<dbReference type="GO" id="GO:0022857">
    <property type="term" value="F:transmembrane transporter activity"/>
    <property type="evidence" value="ECO:0007669"/>
    <property type="project" value="TreeGrafter"/>
</dbReference>
<sequence>MNLLRRIDSFLAAVTGTVAIVFLLIMMVGTAVDATMRFVFNSPIPGVFELAEAAMVVLVYFGLGWAQSDRKHIRATMLVDRLSHRPRHLLEAFAWALSALFLLALAIPATEAAHASFSIREFRWGSVQMPIWWIKIVLAVGLWLGVAQMLRSCLGAVRTAIAEAPASERRPALERRRSEEAEHA</sequence>
<evidence type="ECO:0000256" key="2">
    <source>
        <dbReference type="ARBA" id="ARBA00022448"/>
    </source>
</evidence>
<evidence type="ECO:0000313" key="10">
    <source>
        <dbReference type="EMBL" id="QEA06704.1"/>
    </source>
</evidence>
<proteinExistence type="predicted"/>
<dbReference type="PANTHER" id="PTHR35011">
    <property type="entry name" value="2,3-DIKETO-L-GULONATE TRAP TRANSPORTER SMALL PERMEASE PROTEIN YIAM"/>
    <property type="match status" value="1"/>
</dbReference>
<dbReference type="GO" id="GO:0015740">
    <property type="term" value="P:C4-dicarboxylate transport"/>
    <property type="evidence" value="ECO:0007669"/>
    <property type="project" value="TreeGrafter"/>
</dbReference>